<accession>A0A382VIB0</accession>
<dbReference type="InterPro" id="IPR050237">
    <property type="entry name" value="ATP-dep_AMP-bd_enzyme"/>
</dbReference>
<dbReference type="EMBL" id="UINC01151885">
    <property type="protein sequence ID" value="SVD45755.1"/>
    <property type="molecule type" value="Genomic_DNA"/>
</dbReference>
<evidence type="ECO:0000259" key="1">
    <source>
        <dbReference type="Pfam" id="PF00501"/>
    </source>
</evidence>
<feature type="non-terminal residue" evidence="2">
    <location>
        <position position="85"/>
    </location>
</feature>
<protein>
    <recommendedName>
        <fullName evidence="1">AMP-dependent synthetase/ligase domain-containing protein</fullName>
    </recommendedName>
</protein>
<organism evidence="2">
    <name type="scientific">marine metagenome</name>
    <dbReference type="NCBI Taxonomy" id="408172"/>
    <lineage>
        <taxon>unclassified sequences</taxon>
        <taxon>metagenomes</taxon>
        <taxon>ecological metagenomes</taxon>
    </lineage>
</organism>
<dbReference type="Pfam" id="PF00501">
    <property type="entry name" value="AMP-binding"/>
    <property type="match status" value="1"/>
</dbReference>
<evidence type="ECO:0000313" key="2">
    <source>
        <dbReference type="EMBL" id="SVD45755.1"/>
    </source>
</evidence>
<dbReference type="PANTHER" id="PTHR43767:SF1">
    <property type="entry name" value="NONRIBOSOMAL PEPTIDE SYNTHASE PES1 (EUROFUNG)-RELATED"/>
    <property type="match status" value="1"/>
</dbReference>
<reference evidence="2" key="1">
    <citation type="submission" date="2018-05" db="EMBL/GenBank/DDBJ databases">
        <authorList>
            <person name="Lanie J.A."/>
            <person name="Ng W.-L."/>
            <person name="Kazmierczak K.M."/>
            <person name="Andrzejewski T.M."/>
            <person name="Davidsen T.M."/>
            <person name="Wayne K.J."/>
            <person name="Tettelin H."/>
            <person name="Glass J.I."/>
            <person name="Rusch D."/>
            <person name="Podicherti R."/>
            <person name="Tsui H.-C.T."/>
            <person name="Winkler M.E."/>
        </authorList>
    </citation>
    <scope>NUCLEOTIDE SEQUENCE</scope>
</reference>
<feature type="domain" description="AMP-dependent synthetase/ligase" evidence="1">
    <location>
        <begin position="7"/>
        <end position="83"/>
    </location>
</feature>
<gene>
    <name evidence="2" type="ORF">METZ01_LOCUS398609</name>
</gene>
<name>A0A382VIB0_9ZZZZ</name>
<dbReference type="Gene3D" id="3.40.50.980">
    <property type="match status" value="1"/>
</dbReference>
<dbReference type="PANTHER" id="PTHR43767">
    <property type="entry name" value="LONG-CHAIN-FATTY-ACID--COA LIGASE"/>
    <property type="match status" value="1"/>
</dbReference>
<dbReference type="SUPFAM" id="SSF56801">
    <property type="entry name" value="Acetyl-CoA synthetase-like"/>
    <property type="match status" value="1"/>
</dbReference>
<proteinExistence type="predicted"/>
<dbReference type="InterPro" id="IPR000873">
    <property type="entry name" value="AMP-dep_synth/lig_dom"/>
</dbReference>
<dbReference type="AlphaFoldDB" id="A0A382VIB0"/>
<sequence>MSILMKDFAETKGEEIALVDDNGSITWKDFDKRVNSLVNGFRESGLEQGDSVAIIAGNRMEWFETSFACAHAGLIYVPVNWHWVA</sequence>